<dbReference type="PANTHER" id="PTHR46020:SF4">
    <property type="entry name" value="OS04G0650200 PROTEIN"/>
    <property type="match status" value="1"/>
</dbReference>
<dbReference type="Proteomes" id="UP000193498">
    <property type="component" value="Unassembled WGS sequence"/>
</dbReference>
<keyword evidence="2" id="KW-0443">Lipid metabolism</keyword>
<sequence length="279" mass="31654">MPSGSRTSSVNSAKALVVFGDSFSDTGKVYSLLNKTYPQPYFYHGRFSNGPVWSEYLHELTSWKVFNYAYGGATANNRVVQGYSGSKNDVKVPSIADQIEAHRENLLKNPMEFSPRRTFYVIELAGNDYFYGGPDIDPSSVATNIYKTSRKLSKPPFSAKSFLYFNMGMDHYPYFTSQNNTIQNKMKANRIIHNRALESLVLKNNQLNVKMFDMNRFLGKQLANPWYTKPDIACTETPSSLEEVPDICNHPGKKVFWDEAHPTTVAHHYMAKAILKSIV</sequence>
<dbReference type="Gene3D" id="3.40.50.1110">
    <property type="entry name" value="SGNH hydrolase"/>
    <property type="match status" value="1"/>
</dbReference>
<name>A0A1Y1Y8W8_9FUNG</name>
<reference evidence="3 4" key="1">
    <citation type="submission" date="2016-07" db="EMBL/GenBank/DDBJ databases">
        <title>Pervasive Adenine N6-methylation of Active Genes in Fungi.</title>
        <authorList>
            <consortium name="DOE Joint Genome Institute"/>
            <person name="Mondo S.J."/>
            <person name="Dannebaum R.O."/>
            <person name="Kuo R.C."/>
            <person name="Labutti K."/>
            <person name="Haridas S."/>
            <person name="Kuo A."/>
            <person name="Salamov A."/>
            <person name="Ahrendt S.R."/>
            <person name="Lipzen A."/>
            <person name="Sullivan W."/>
            <person name="Andreopoulos W.B."/>
            <person name="Clum A."/>
            <person name="Lindquist E."/>
            <person name="Daum C."/>
            <person name="Ramamoorthy G.K."/>
            <person name="Gryganskyi A."/>
            <person name="Culley D."/>
            <person name="Magnuson J.K."/>
            <person name="James T.Y."/>
            <person name="O'Malley M.A."/>
            <person name="Stajich J.E."/>
            <person name="Spatafora J.W."/>
            <person name="Visel A."/>
            <person name="Grigoriev I.V."/>
        </authorList>
    </citation>
    <scope>NUCLEOTIDE SEQUENCE [LARGE SCALE GENOMIC DNA]</scope>
    <source>
        <strain evidence="3 4">CBS 931.73</strain>
    </source>
</reference>
<keyword evidence="1" id="KW-0378">Hydrolase</keyword>
<dbReference type="InterPro" id="IPR001087">
    <property type="entry name" value="GDSL"/>
</dbReference>
<evidence type="ECO:0000313" key="3">
    <source>
        <dbReference type="EMBL" id="ORX94176.1"/>
    </source>
</evidence>
<keyword evidence="4" id="KW-1185">Reference proteome</keyword>
<evidence type="ECO:0000313" key="4">
    <source>
        <dbReference type="Proteomes" id="UP000193498"/>
    </source>
</evidence>
<dbReference type="STRING" id="1314790.A0A1Y1Y8W8"/>
<dbReference type="OrthoDB" id="1600564at2759"/>
<protein>
    <recommendedName>
        <fullName evidence="5">SGNH hydrolase</fullName>
    </recommendedName>
</protein>
<dbReference type="InParanoid" id="A0A1Y1Y8W8"/>
<dbReference type="EMBL" id="MCFE01000211">
    <property type="protein sequence ID" value="ORX94176.1"/>
    <property type="molecule type" value="Genomic_DNA"/>
</dbReference>
<evidence type="ECO:0000256" key="2">
    <source>
        <dbReference type="ARBA" id="ARBA00023098"/>
    </source>
</evidence>
<dbReference type="Pfam" id="PF00657">
    <property type="entry name" value="Lipase_GDSL"/>
    <property type="match status" value="1"/>
</dbReference>
<organism evidence="3 4">
    <name type="scientific">Basidiobolus meristosporus CBS 931.73</name>
    <dbReference type="NCBI Taxonomy" id="1314790"/>
    <lineage>
        <taxon>Eukaryota</taxon>
        <taxon>Fungi</taxon>
        <taxon>Fungi incertae sedis</taxon>
        <taxon>Zoopagomycota</taxon>
        <taxon>Entomophthoromycotina</taxon>
        <taxon>Basidiobolomycetes</taxon>
        <taxon>Basidiobolales</taxon>
        <taxon>Basidiobolaceae</taxon>
        <taxon>Basidiobolus</taxon>
    </lineage>
</organism>
<gene>
    <name evidence="3" type="ORF">K493DRAFT_302190</name>
</gene>
<dbReference type="PANTHER" id="PTHR46020">
    <property type="entry name" value="OSJNBB0059K02.9 PROTEIN"/>
    <property type="match status" value="1"/>
</dbReference>
<evidence type="ECO:0000256" key="1">
    <source>
        <dbReference type="ARBA" id="ARBA00022801"/>
    </source>
</evidence>
<comment type="caution">
    <text evidence="3">The sequence shown here is derived from an EMBL/GenBank/DDBJ whole genome shotgun (WGS) entry which is preliminary data.</text>
</comment>
<dbReference type="GO" id="GO:0006629">
    <property type="term" value="P:lipid metabolic process"/>
    <property type="evidence" value="ECO:0007669"/>
    <property type="project" value="UniProtKB-KW"/>
</dbReference>
<dbReference type="SUPFAM" id="SSF52266">
    <property type="entry name" value="SGNH hydrolase"/>
    <property type="match status" value="1"/>
</dbReference>
<dbReference type="CDD" id="cd01846">
    <property type="entry name" value="fatty_acyltransferase_like"/>
    <property type="match status" value="1"/>
</dbReference>
<dbReference type="AlphaFoldDB" id="A0A1Y1Y8W8"/>
<evidence type="ECO:0008006" key="5">
    <source>
        <dbReference type="Google" id="ProtNLM"/>
    </source>
</evidence>
<accession>A0A1Y1Y8W8</accession>
<dbReference type="GO" id="GO:0016788">
    <property type="term" value="F:hydrolase activity, acting on ester bonds"/>
    <property type="evidence" value="ECO:0007669"/>
    <property type="project" value="InterPro"/>
</dbReference>
<dbReference type="InterPro" id="IPR036514">
    <property type="entry name" value="SGNH_hydro_sf"/>
</dbReference>
<proteinExistence type="predicted"/>